<accession>A0A3N5BQZ0</accession>
<dbReference type="Proteomes" id="UP000277108">
    <property type="component" value="Unassembled WGS sequence"/>
</dbReference>
<keyword evidence="4" id="KW-1133">Transmembrane helix</keyword>
<dbReference type="InterPro" id="IPR008334">
    <property type="entry name" value="5'-Nucleotdase_C"/>
</dbReference>
<dbReference type="AlphaFoldDB" id="A0A3N5BQZ0"/>
<organism evidence="7 8">
    <name type="scientific">Abyssicoccus albus</name>
    <dbReference type="NCBI Taxonomy" id="1817405"/>
    <lineage>
        <taxon>Bacteria</taxon>
        <taxon>Bacillati</taxon>
        <taxon>Bacillota</taxon>
        <taxon>Bacilli</taxon>
        <taxon>Bacillales</taxon>
        <taxon>Abyssicoccaceae</taxon>
    </lineage>
</organism>
<dbReference type="InterPro" id="IPR036907">
    <property type="entry name" value="5'-Nucleotdase_C_sf"/>
</dbReference>
<dbReference type="SUPFAM" id="SSF55816">
    <property type="entry name" value="5'-nucleotidase (syn. UDP-sugar hydrolase), C-terminal domain"/>
    <property type="match status" value="1"/>
</dbReference>
<dbReference type="Pfam" id="PF00149">
    <property type="entry name" value="Metallophos"/>
    <property type="match status" value="1"/>
</dbReference>
<evidence type="ECO:0000256" key="3">
    <source>
        <dbReference type="SAM" id="MobiDB-lite"/>
    </source>
</evidence>
<gene>
    <name evidence="7" type="ORF">EDD62_0038</name>
</gene>
<keyword evidence="4" id="KW-0812">Transmembrane</keyword>
<dbReference type="Pfam" id="PF02872">
    <property type="entry name" value="5_nucleotid_C"/>
    <property type="match status" value="1"/>
</dbReference>
<dbReference type="RefSeq" id="WP_123807077.1">
    <property type="nucleotide sequence ID" value="NZ_RKRK01000002.1"/>
</dbReference>
<keyword evidence="1" id="KW-0732">Signal</keyword>
<dbReference type="GO" id="GO:0008253">
    <property type="term" value="F:5'-nucleotidase activity"/>
    <property type="evidence" value="ECO:0007669"/>
    <property type="project" value="TreeGrafter"/>
</dbReference>
<dbReference type="EMBL" id="RKRK01000002">
    <property type="protein sequence ID" value="RPF57420.1"/>
    <property type="molecule type" value="Genomic_DNA"/>
</dbReference>
<dbReference type="PROSITE" id="PS00785">
    <property type="entry name" value="5_NUCLEOTIDASE_1"/>
    <property type="match status" value="1"/>
</dbReference>
<keyword evidence="2" id="KW-0547">Nucleotide-binding</keyword>
<dbReference type="GO" id="GO:0030288">
    <property type="term" value="C:outer membrane-bounded periplasmic space"/>
    <property type="evidence" value="ECO:0007669"/>
    <property type="project" value="TreeGrafter"/>
</dbReference>
<protein>
    <submittedName>
        <fullName evidence="7">2',3'-cyclic-nucleotide 2'-phosphodiesterase (5'-nucleotidase family)</fullName>
    </submittedName>
</protein>
<name>A0A3N5BQZ0_9BACL</name>
<dbReference type="GO" id="GO:0000166">
    <property type="term" value="F:nucleotide binding"/>
    <property type="evidence" value="ECO:0007669"/>
    <property type="project" value="UniProtKB-KW"/>
</dbReference>
<feature type="domain" description="Calcineurin-like phosphoesterase" evidence="5">
    <location>
        <begin position="81"/>
        <end position="291"/>
    </location>
</feature>
<evidence type="ECO:0000259" key="5">
    <source>
        <dbReference type="Pfam" id="PF00149"/>
    </source>
</evidence>
<dbReference type="OrthoDB" id="9775118at2"/>
<dbReference type="SUPFAM" id="SSF56300">
    <property type="entry name" value="Metallo-dependent phosphatases"/>
    <property type="match status" value="1"/>
</dbReference>
<feature type="compositionally biased region" description="Acidic residues" evidence="3">
    <location>
        <begin position="624"/>
        <end position="644"/>
    </location>
</feature>
<evidence type="ECO:0000313" key="8">
    <source>
        <dbReference type="Proteomes" id="UP000277108"/>
    </source>
</evidence>
<feature type="compositionally biased region" description="Acidic residues" evidence="3">
    <location>
        <begin position="595"/>
        <end position="611"/>
    </location>
</feature>
<dbReference type="PRINTS" id="PR01607">
    <property type="entry name" value="APYRASEFAMLY"/>
</dbReference>
<evidence type="ECO:0000256" key="4">
    <source>
        <dbReference type="SAM" id="Phobius"/>
    </source>
</evidence>
<keyword evidence="8" id="KW-1185">Reference proteome</keyword>
<dbReference type="Gene3D" id="3.90.780.10">
    <property type="entry name" value="5'-Nucleotidase, C-terminal domain"/>
    <property type="match status" value="1"/>
</dbReference>
<feature type="domain" description="5'-Nucleotidase C-terminal" evidence="6">
    <location>
        <begin position="381"/>
        <end position="547"/>
    </location>
</feature>
<feature type="region of interest" description="Disordered" evidence="3">
    <location>
        <begin position="34"/>
        <end position="75"/>
    </location>
</feature>
<reference evidence="7 8" key="1">
    <citation type="submission" date="2018-11" db="EMBL/GenBank/DDBJ databases">
        <title>Genomic Encyclopedia of Type Strains, Phase IV (KMG-IV): sequencing the most valuable type-strain genomes for metagenomic binning, comparative biology and taxonomic classification.</title>
        <authorList>
            <person name="Goeker M."/>
        </authorList>
    </citation>
    <scope>NUCLEOTIDE SEQUENCE [LARGE SCALE GENOMIC DNA]</scope>
    <source>
        <strain evidence="7 8">DSM 29158</strain>
    </source>
</reference>
<comment type="similarity">
    <text evidence="2">Belongs to the 5'-nucleotidase family.</text>
</comment>
<feature type="transmembrane region" description="Helical" evidence="4">
    <location>
        <begin position="734"/>
        <end position="751"/>
    </location>
</feature>
<feature type="region of interest" description="Disordered" evidence="3">
    <location>
        <begin position="587"/>
        <end position="727"/>
    </location>
</feature>
<dbReference type="PANTHER" id="PTHR11575">
    <property type="entry name" value="5'-NUCLEOTIDASE-RELATED"/>
    <property type="match status" value="1"/>
</dbReference>
<dbReference type="GO" id="GO:0008768">
    <property type="term" value="F:UDP-sugar diphosphatase activity"/>
    <property type="evidence" value="ECO:0007669"/>
    <property type="project" value="TreeGrafter"/>
</dbReference>
<evidence type="ECO:0000256" key="2">
    <source>
        <dbReference type="RuleBase" id="RU362119"/>
    </source>
</evidence>
<sequence>MKQSLLKSTLLFNLIVILTLIMPFNTMLAAPSTESPTVEQATTESSTTEALSTEVTSSEAASIEDPSTEQPATDTSLESISIMHTNDMHGRLKDDGDRSIGMAKLETIKKEQDPTFMFDGGDAFQGLPLSNFDKGESMARAMNAVGYDAMVVGNHTFDFGYEQAIKYKDLLNFPILSSNVYKDGQLSFTPSYKVTKNDINYSIIGVTTPETKTKTHPNNIQGVTFTEPLQAVRKQMEQLNSTTDVFVILAHLGVDESTPQAWRSTYLIDQLSQMEQFKDKPIILVDGHSHSLFEQGRQITDNAIHVQAGNHLGHYGLVLTDIEKTATGHNLKNTKMSTHGAESHLETAPSSNTQSIVDEAVANFEQETNEVMFYNKELLNGTREFVRTQETNLGNMIADSLYHYGKSAFSSPSDFAVTNGGGIRADLPADQDITLGDIITVLPFGNIIAQIDVPGSDVMAMFEHALSAELTTDEDGEQVLGANGAFLQVSDSIKVYYDINKPIGERVEEIRILNPETNNYELLDENRTYKVATNDFLAVGGDGYTMLGGEREEGPSMDKVFADYIKNNLDSIDSYYTTEKTRILPASMLPSLDPSTEEVTTEDISSEDVTTEEITTEKVTAEDMTTEEVTAEQSSEDTTTEEIATEQSSKDMTTENNSNKSVIEENQLSNEAENENEIHEHSTIQNNQDDITENKNVVYSDEDQELSDKSTSTDQQDESDNLLPATGQTPFNPLIPAVGFIILGAFSILFTRSKSSFFN</sequence>
<dbReference type="InterPro" id="IPR006146">
    <property type="entry name" value="5'-Nucleotdase_CS"/>
</dbReference>
<dbReference type="InterPro" id="IPR006179">
    <property type="entry name" value="5_nucleotidase/apyrase"/>
</dbReference>
<dbReference type="GO" id="GO:0046872">
    <property type="term" value="F:metal ion binding"/>
    <property type="evidence" value="ECO:0007669"/>
    <property type="project" value="InterPro"/>
</dbReference>
<evidence type="ECO:0000256" key="1">
    <source>
        <dbReference type="ARBA" id="ARBA00022729"/>
    </source>
</evidence>
<evidence type="ECO:0000259" key="6">
    <source>
        <dbReference type="Pfam" id="PF02872"/>
    </source>
</evidence>
<feature type="compositionally biased region" description="Low complexity" evidence="3">
    <location>
        <begin position="39"/>
        <end position="64"/>
    </location>
</feature>
<keyword evidence="4" id="KW-0472">Membrane</keyword>
<evidence type="ECO:0000313" key="7">
    <source>
        <dbReference type="EMBL" id="RPF57420.1"/>
    </source>
</evidence>
<keyword evidence="2" id="KW-0378">Hydrolase</keyword>
<dbReference type="GO" id="GO:0009166">
    <property type="term" value="P:nucleotide catabolic process"/>
    <property type="evidence" value="ECO:0007669"/>
    <property type="project" value="InterPro"/>
</dbReference>
<proteinExistence type="inferred from homology"/>
<feature type="compositionally biased region" description="Polar residues" evidence="3">
    <location>
        <begin position="654"/>
        <end position="669"/>
    </location>
</feature>
<feature type="compositionally biased region" description="Polar residues" evidence="3">
    <location>
        <begin position="683"/>
        <end position="697"/>
    </location>
</feature>
<dbReference type="PANTHER" id="PTHR11575:SF24">
    <property type="entry name" value="5'-NUCLEOTIDASE"/>
    <property type="match status" value="1"/>
</dbReference>
<dbReference type="InterPro" id="IPR029052">
    <property type="entry name" value="Metallo-depent_PP-like"/>
</dbReference>
<dbReference type="Gene3D" id="3.60.21.10">
    <property type="match status" value="1"/>
</dbReference>
<comment type="caution">
    <text evidence="7">The sequence shown here is derived from an EMBL/GenBank/DDBJ whole genome shotgun (WGS) entry which is preliminary data.</text>
</comment>
<dbReference type="InterPro" id="IPR004843">
    <property type="entry name" value="Calcineurin-like_PHP"/>
</dbReference>